<reference evidence="8 9" key="1">
    <citation type="journal article" date="2015" name="Genome Biol. Evol.">
        <title>Distinctive Genome Reduction Rates Revealed by Genomic Analyses of Two Coxiella-Like Endosymbionts in Ticks.</title>
        <authorList>
            <person name="Gottlieb Y."/>
            <person name="Lalzar I."/>
            <person name="Klasson L."/>
        </authorList>
    </citation>
    <scope>NUCLEOTIDE SEQUENCE [LARGE SCALE GENOMIC DNA]</scope>
    <source>
        <strain evidence="8 9">CRt</strain>
    </source>
</reference>
<evidence type="ECO:0000256" key="6">
    <source>
        <dbReference type="ARBA" id="ARBA00048791"/>
    </source>
</evidence>
<keyword evidence="9" id="KW-1185">Reference proteome</keyword>
<dbReference type="InterPro" id="IPR002915">
    <property type="entry name" value="DeoC/FbaB/LacD_aldolase"/>
</dbReference>
<dbReference type="PANTHER" id="PTHR10889:SF3">
    <property type="entry name" value="DEOXYRIBOSE-PHOSPHATE ALDOLASE"/>
    <property type="match status" value="1"/>
</dbReference>
<proteinExistence type="inferred from homology"/>
<organism evidence="8 9">
    <name type="scientific">Candidatus Coxiella mudrowiae</name>
    <dbReference type="NCBI Taxonomy" id="2054173"/>
    <lineage>
        <taxon>Bacteria</taxon>
        <taxon>Pseudomonadati</taxon>
        <taxon>Pseudomonadota</taxon>
        <taxon>Gammaproteobacteria</taxon>
        <taxon>Legionellales</taxon>
        <taxon>Coxiellaceae</taxon>
        <taxon>Coxiella</taxon>
    </lineage>
</organism>
<dbReference type="EC" id="4.1.2.4" evidence="3 7"/>
<name>A0ABM5UTB2_9COXI</name>
<dbReference type="SUPFAM" id="SSF51569">
    <property type="entry name" value="Aldolase"/>
    <property type="match status" value="1"/>
</dbReference>
<protein>
    <recommendedName>
        <fullName evidence="3 7">Deoxyribose-phosphate aldolase</fullName>
        <ecNumber evidence="3 7">4.1.2.4</ecNumber>
    </recommendedName>
</protein>
<sequence length="245" mass="26874">MKAENTTKKLIPLIDLTSLDDQEDTLQTIEKLCHKAKTPYGFIAAVCIYPQFVKLTYKLLMNTPVKVATVANFPNGNQLITDCIETIKQSIADGADEIDVVMPYATYLEGNTSSVKEFLQVCRGICTPPTVLKVIIETGALINHDVIFSATNLAIQTGADFIKTSTGKTTTGATPEAVELILEAIKNYLEKKIGLKISGGVRTIEQALAYFQLVEKNMGKEWISPNTVRFGASRLLDEILTVDLK</sequence>
<keyword evidence="4" id="KW-0456">Lyase</keyword>
<evidence type="ECO:0000256" key="5">
    <source>
        <dbReference type="ARBA" id="ARBA00023270"/>
    </source>
</evidence>
<evidence type="ECO:0000256" key="1">
    <source>
        <dbReference type="ARBA" id="ARBA00004816"/>
    </source>
</evidence>
<evidence type="ECO:0000256" key="4">
    <source>
        <dbReference type="ARBA" id="ARBA00023239"/>
    </source>
</evidence>
<dbReference type="RefSeq" id="WP_048874773.1">
    <property type="nucleotide sequence ID" value="NZ_CP011126.1"/>
</dbReference>
<dbReference type="InterPro" id="IPR013785">
    <property type="entry name" value="Aldolase_TIM"/>
</dbReference>
<comment type="pathway">
    <text evidence="1">Carbohydrate degradation; 2-deoxy-D-ribose 1-phosphate degradation; D-glyceraldehyde 3-phosphate and acetaldehyde from 2-deoxy-alpha-D-ribose 1-phosphate: step 2/2.</text>
</comment>
<comment type="catalytic activity">
    <reaction evidence="6">
        <text>2-deoxy-D-ribose 5-phosphate = D-glyceraldehyde 3-phosphate + acetaldehyde</text>
        <dbReference type="Rhea" id="RHEA:12821"/>
        <dbReference type="ChEBI" id="CHEBI:15343"/>
        <dbReference type="ChEBI" id="CHEBI:59776"/>
        <dbReference type="ChEBI" id="CHEBI:62877"/>
        <dbReference type="EC" id="4.1.2.4"/>
    </reaction>
</comment>
<evidence type="ECO:0000313" key="9">
    <source>
        <dbReference type="Proteomes" id="UP000063965"/>
    </source>
</evidence>
<keyword evidence="5" id="KW-0704">Schiff base</keyword>
<dbReference type="Proteomes" id="UP000063965">
    <property type="component" value="Chromosome"/>
</dbReference>
<gene>
    <name evidence="8" type="primary">deoC</name>
    <name evidence="8" type="ORF">CleRT_00680</name>
</gene>
<dbReference type="InterPro" id="IPR011343">
    <property type="entry name" value="DeoC"/>
</dbReference>
<dbReference type="SMART" id="SM01133">
    <property type="entry name" value="DeoC"/>
    <property type="match status" value="1"/>
</dbReference>
<dbReference type="NCBIfam" id="TIGR00126">
    <property type="entry name" value="deoC"/>
    <property type="match status" value="1"/>
</dbReference>
<dbReference type="Gene3D" id="3.20.20.70">
    <property type="entry name" value="Aldolase class I"/>
    <property type="match status" value="1"/>
</dbReference>
<evidence type="ECO:0000256" key="2">
    <source>
        <dbReference type="ARBA" id="ARBA00009473"/>
    </source>
</evidence>
<dbReference type="EMBL" id="CP011126">
    <property type="protein sequence ID" value="AKQ33166.1"/>
    <property type="molecule type" value="Genomic_DNA"/>
</dbReference>
<dbReference type="Pfam" id="PF01791">
    <property type="entry name" value="DeoC"/>
    <property type="match status" value="1"/>
</dbReference>
<evidence type="ECO:0000256" key="3">
    <source>
        <dbReference type="ARBA" id="ARBA00012515"/>
    </source>
</evidence>
<dbReference type="PANTHER" id="PTHR10889">
    <property type="entry name" value="DEOXYRIBOSE-PHOSPHATE ALDOLASE"/>
    <property type="match status" value="1"/>
</dbReference>
<dbReference type="PIRSF" id="PIRSF001357">
    <property type="entry name" value="DeoC"/>
    <property type="match status" value="1"/>
</dbReference>
<evidence type="ECO:0000313" key="8">
    <source>
        <dbReference type="EMBL" id="AKQ33166.1"/>
    </source>
</evidence>
<evidence type="ECO:0000256" key="7">
    <source>
        <dbReference type="NCBIfam" id="TIGR00126"/>
    </source>
</evidence>
<comment type="similarity">
    <text evidence="2">Belongs to the DeoC/FbaB aldolase family. DeoC type 2 subfamily.</text>
</comment>
<accession>A0ABM5UTB2</accession>